<reference evidence="2 3" key="1">
    <citation type="submission" date="2021-06" db="EMBL/GenBank/DDBJ databases">
        <title>Caerostris darwini draft genome.</title>
        <authorList>
            <person name="Kono N."/>
            <person name="Arakawa K."/>
        </authorList>
    </citation>
    <scope>NUCLEOTIDE SEQUENCE [LARGE SCALE GENOMIC DNA]</scope>
</reference>
<keyword evidence="3" id="KW-1185">Reference proteome</keyword>
<evidence type="ECO:0000313" key="2">
    <source>
        <dbReference type="EMBL" id="GIY11872.1"/>
    </source>
</evidence>
<organism evidence="2 3">
    <name type="scientific">Caerostris darwini</name>
    <dbReference type="NCBI Taxonomy" id="1538125"/>
    <lineage>
        <taxon>Eukaryota</taxon>
        <taxon>Metazoa</taxon>
        <taxon>Ecdysozoa</taxon>
        <taxon>Arthropoda</taxon>
        <taxon>Chelicerata</taxon>
        <taxon>Arachnida</taxon>
        <taxon>Araneae</taxon>
        <taxon>Araneomorphae</taxon>
        <taxon>Entelegynae</taxon>
        <taxon>Araneoidea</taxon>
        <taxon>Araneidae</taxon>
        <taxon>Caerostris</taxon>
    </lineage>
</organism>
<protein>
    <submittedName>
        <fullName evidence="2">Uncharacterized protein</fullName>
    </submittedName>
</protein>
<evidence type="ECO:0000313" key="3">
    <source>
        <dbReference type="Proteomes" id="UP001054837"/>
    </source>
</evidence>
<name>A0AAV4QRI7_9ARAC</name>
<dbReference type="Proteomes" id="UP001054837">
    <property type="component" value="Unassembled WGS sequence"/>
</dbReference>
<evidence type="ECO:0000256" key="1">
    <source>
        <dbReference type="SAM" id="MobiDB-lite"/>
    </source>
</evidence>
<sequence>MKDKQFEVHPLELRAAHSEIQQTNGVHPLKGILAMGKTIYSFKPPFSSTSSMEPGFETAGRKRKRAREPAHG</sequence>
<dbReference type="AlphaFoldDB" id="A0AAV4QRI7"/>
<feature type="region of interest" description="Disordered" evidence="1">
    <location>
        <begin position="44"/>
        <end position="72"/>
    </location>
</feature>
<accession>A0AAV4QRI7</accession>
<gene>
    <name evidence="2" type="ORF">CDAR_29791</name>
</gene>
<dbReference type="EMBL" id="BPLQ01004971">
    <property type="protein sequence ID" value="GIY11872.1"/>
    <property type="molecule type" value="Genomic_DNA"/>
</dbReference>
<proteinExistence type="predicted"/>
<comment type="caution">
    <text evidence="2">The sequence shown here is derived from an EMBL/GenBank/DDBJ whole genome shotgun (WGS) entry which is preliminary data.</text>
</comment>